<dbReference type="EMBL" id="JABBGC010000001">
    <property type="protein sequence ID" value="NML37284.1"/>
    <property type="molecule type" value="Genomic_DNA"/>
</dbReference>
<sequence length="362" mass="40913">MSLSTYDDLCTKIAAAGGKPLALEAVWDGDTEGWHLCLTLYTRAGRETFYEHFLGSVEPDTNFRIPDEESLRSVEAFLVNQWGQMAAVQYGLEFYFPSPDEYTDDCPRWPQRHLGVSCADCGKLMLKEMAARHKGVCFHCDMNRESNRKLKTNAPGSRHGIFASVKDDNISSIVRCTNGKGLSIVEGLEMDTSTWKSPSSAIVEIVITEEDILRWKEILHGKIKIELSTAKSSLSQVQEQRFSQLKFEGQTYYFGKWDTLDYASVTFLMGEYEPITAALAQKAVFKIFYFHDLSAREDSFMRSIHFGFKGQAATTLLINKFKKILTPEEVITTLKQMEERGLLNRQGDQLTLTTLSTLVTAL</sequence>
<organism evidence="1 2">
    <name type="scientific">Chitinophaga fulva</name>
    <dbReference type="NCBI Taxonomy" id="2728842"/>
    <lineage>
        <taxon>Bacteria</taxon>
        <taxon>Pseudomonadati</taxon>
        <taxon>Bacteroidota</taxon>
        <taxon>Chitinophagia</taxon>
        <taxon>Chitinophagales</taxon>
        <taxon>Chitinophagaceae</taxon>
        <taxon>Chitinophaga</taxon>
    </lineage>
</organism>
<accession>A0A848GFN1</accession>
<name>A0A848GFN1_9BACT</name>
<dbReference type="Proteomes" id="UP000583266">
    <property type="component" value="Unassembled WGS sequence"/>
</dbReference>
<comment type="caution">
    <text evidence="1">The sequence shown here is derived from an EMBL/GenBank/DDBJ whole genome shotgun (WGS) entry which is preliminary data.</text>
</comment>
<keyword evidence="2" id="KW-1185">Reference proteome</keyword>
<proteinExistence type="predicted"/>
<evidence type="ECO:0000313" key="2">
    <source>
        <dbReference type="Proteomes" id="UP000583266"/>
    </source>
</evidence>
<dbReference type="RefSeq" id="WP_169224354.1">
    <property type="nucleotide sequence ID" value="NZ_JABBGC010000001.1"/>
</dbReference>
<evidence type="ECO:0000313" key="1">
    <source>
        <dbReference type="EMBL" id="NML37284.1"/>
    </source>
</evidence>
<dbReference type="AlphaFoldDB" id="A0A848GFN1"/>
<gene>
    <name evidence="1" type="ORF">HHL17_08740</name>
</gene>
<protein>
    <submittedName>
        <fullName evidence="1">Uncharacterized protein</fullName>
    </submittedName>
</protein>
<reference evidence="1 2" key="1">
    <citation type="submission" date="2020-04" db="EMBL/GenBank/DDBJ databases">
        <title>Chitinophaga sp. G-6-1-13 sp. nov., isolated from soil.</title>
        <authorList>
            <person name="Dahal R.H."/>
            <person name="Chaudhary D.K."/>
        </authorList>
    </citation>
    <scope>NUCLEOTIDE SEQUENCE [LARGE SCALE GENOMIC DNA]</scope>
    <source>
        <strain evidence="1 2">G-6-1-13</strain>
    </source>
</reference>